<proteinExistence type="predicted"/>
<dbReference type="AlphaFoldDB" id="A0A2K8NQV4"/>
<sequence>MMVVNFFSNNVVGKEYGIEYLPWWVIFLIALGILLLAMILPWNHWKHKRQAKQETKVLDAPKESTKLVKVLEKPGSCSICKKFENKILDLNGISKEHESLVEARKHGFKHKGCLHEFEPWEK</sequence>
<gene>
    <name evidence="1" type="ORF">EFREU_v1c01930</name>
</gene>
<name>A0A2K8NQV4_9MOLU</name>
<evidence type="ECO:0000313" key="1">
    <source>
        <dbReference type="EMBL" id="ATZ16220.1"/>
    </source>
</evidence>
<accession>A0A2K8NQV4</accession>
<protein>
    <submittedName>
        <fullName evidence="1">Uncharacterized protein</fullName>
    </submittedName>
</protein>
<dbReference type="Proteomes" id="UP000232222">
    <property type="component" value="Chromosome"/>
</dbReference>
<evidence type="ECO:0000313" key="2">
    <source>
        <dbReference type="Proteomes" id="UP000232222"/>
    </source>
</evidence>
<organism evidence="1 2">
    <name type="scientific">Entomoplasma freundtii</name>
    <dbReference type="NCBI Taxonomy" id="74700"/>
    <lineage>
        <taxon>Bacteria</taxon>
        <taxon>Bacillati</taxon>
        <taxon>Mycoplasmatota</taxon>
        <taxon>Mollicutes</taxon>
        <taxon>Entomoplasmatales</taxon>
        <taxon>Entomoplasmataceae</taxon>
        <taxon>Entomoplasma</taxon>
    </lineage>
</organism>
<dbReference type="KEGG" id="efr:EFREU_v1c01930"/>
<keyword evidence="2" id="KW-1185">Reference proteome</keyword>
<dbReference type="EMBL" id="CP024962">
    <property type="protein sequence ID" value="ATZ16220.1"/>
    <property type="molecule type" value="Genomic_DNA"/>
</dbReference>
<dbReference type="RefSeq" id="WP_100609176.1">
    <property type="nucleotide sequence ID" value="NZ_CP024962.1"/>
</dbReference>
<reference evidence="1 2" key="1">
    <citation type="submission" date="2017-11" db="EMBL/GenBank/DDBJ databases">
        <title>Genome sequence of Entomoplasma freundtii BARC 318 (ATCC 51999).</title>
        <authorList>
            <person name="Lo W.-S."/>
            <person name="Gasparich G.E."/>
            <person name="Kuo C.-H."/>
        </authorList>
    </citation>
    <scope>NUCLEOTIDE SEQUENCE [LARGE SCALE GENOMIC DNA]</scope>
    <source>
        <strain evidence="1 2">BARC 318</strain>
    </source>
</reference>